<gene>
    <name evidence="4" type="ORF">DGD08_02860</name>
</gene>
<dbReference type="Proteomes" id="UP000264071">
    <property type="component" value="Unassembled WGS sequence"/>
</dbReference>
<protein>
    <submittedName>
        <fullName evidence="4">D-2-hydroxyacid dehydrogenase</fullName>
    </submittedName>
</protein>
<reference evidence="4 5" key="1">
    <citation type="journal article" date="2018" name="Nat. Biotechnol.">
        <title>A standardized bacterial taxonomy based on genome phylogeny substantially revises the tree of life.</title>
        <authorList>
            <person name="Parks D.H."/>
            <person name="Chuvochina M."/>
            <person name="Waite D.W."/>
            <person name="Rinke C."/>
            <person name="Skarshewski A."/>
            <person name="Chaumeil P.A."/>
            <person name="Hugenholtz P."/>
        </authorList>
    </citation>
    <scope>NUCLEOTIDE SEQUENCE [LARGE SCALE GENOMIC DNA]</scope>
    <source>
        <strain evidence="4">UBA8844</strain>
    </source>
</reference>
<dbReference type="PANTHER" id="PTHR43333">
    <property type="entry name" value="2-HACID_DH_C DOMAIN-CONTAINING PROTEIN"/>
    <property type="match status" value="1"/>
</dbReference>
<name>A0A3D4V4U0_9BACT</name>
<dbReference type="GO" id="GO:0051287">
    <property type="term" value="F:NAD binding"/>
    <property type="evidence" value="ECO:0007669"/>
    <property type="project" value="InterPro"/>
</dbReference>
<dbReference type="Gene3D" id="3.40.50.720">
    <property type="entry name" value="NAD(P)-binding Rossmann-like Domain"/>
    <property type="match status" value="2"/>
</dbReference>
<feature type="domain" description="D-isomer specific 2-hydroxyacid dehydrogenase NAD-binding" evidence="3">
    <location>
        <begin position="114"/>
        <end position="285"/>
    </location>
</feature>
<evidence type="ECO:0000256" key="1">
    <source>
        <dbReference type="ARBA" id="ARBA00023002"/>
    </source>
</evidence>
<dbReference type="InterPro" id="IPR006140">
    <property type="entry name" value="D-isomer_DH_NAD-bd"/>
</dbReference>
<evidence type="ECO:0000313" key="5">
    <source>
        <dbReference type="Proteomes" id="UP000264071"/>
    </source>
</evidence>
<dbReference type="CDD" id="cd05300">
    <property type="entry name" value="2-Hacid_dh_1"/>
    <property type="match status" value="1"/>
</dbReference>
<dbReference type="Pfam" id="PF02826">
    <property type="entry name" value="2-Hacid_dh_C"/>
    <property type="match status" value="1"/>
</dbReference>
<dbReference type="OMA" id="VQMAEYV"/>
<dbReference type="SUPFAM" id="SSF51735">
    <property type="entry name" value="NAD(P)-binding Rossmann-fold domains"/>
    <property type="match status" value="1"/>
</dbReference>
<dbReference type="PANTHER" id="PTHR43333:SF1">
    <property type="entry name" value="D-ISOMER SPECIFIC 2-HYDROXYACID DEHYDROGENASE NAD-BINDING DOMAIN-CONTAINING PROTEIN"/>
    <property type="match status" value="1"/>
</dbReference>
<dbReference type="InterPro" id="IPR036291">
    <property type="entry name" value="NAD(P)-bd_dom_sf"/>
</dbReference>
<keyword evidence="1" id="KW-0560">Oxidoreductase</keyword>
<evidence type="ECO:0000256" key="2">
    <source>
        <dbReference type="ARBA" id="ARBA00023027"/>
    </source>
</evidence>
<comment type="caution">
    <text evidence="4">The sequence shown here is derived from an EMBL/GenBank/DDBJ whole genome shotgun (WGS) entry which is preliminary data.</text>
</comment>
<dbReference type="AlphaFoldDB" id="A0A3D4V4U0"/>
<dbReference type="GO" id="GO:0016491">
    <property type="term" value="F:oxidoreductase activity"/>
    <property type="evidence" value="ECO:0007669"/>
    <property type="project" value="UniProtKB-KW"/>
</dbReference>
<dbReference type="EMBL" id="DPIY01000004">
    <property type="protein sequence ID" value="HCT56133.1"/>
    <property type="molecule type" value="Genomic_DNA"/>
</dbReference>
<proteinExistence type="predicted"/>
<sequence length="320" mass="34567">MAMTLPLPFAAHRILVSGQDHVAISDAIRARRADLDVRNRAPAEVTSEDLEWAECYVGFRPPRRADTMGQVRWVHSTGAGVDAWLNSPALDHSILLTRSAESFGPMIAEWTVARVFAIQQQLPSLAVAQQQREWAPRDIAPVAGTRALLLGTGDIGRAIATSLRALGCHVTGLSRSGLSDHPAFHAVRTIDALPELVTDADWIISSLPDTPTTRGIISRDVLSRCRGAGLLNAGRGAVIEEQALPEALERGWLRAAALDVFVREPLPPDSPLWNDPRVIVSPHISGLTTTAGAVAGFLECAEALARGEMPKWVVDRTRGY</sequence>
<evidence type="ECO:0000259" key="3">
    <source>
        <dbReference type="Pfam" id="PF02826"/>
    </source>
</evidence>
<organism evidence="4 5">
    <name type="scientific">Gemmatimonas aurantiaca</name>
    <dbReference type="NCBI Taxonomy" id="173480"/>
    <lineage>
        <taxon>Bacteria</taxon>
        <taxon>Pseudomonadati</taxon>
        <taxon>Gemmatimonadota</taxon>
        <taxon>Gemmatimonadia</taxon>
        <taxon>Gemmatimonadales</taxon>
        <taxon>Gemmatimonadaceae</taxon>
        <taxon>Gemmatimonas</taxon>
    </lineage>
</organism>
<evidence type="ECO:0000313" key="4">
    <source>
        <dbReference type="EMBL" id="HCT56133.1"/>
    </source>
</evidence>
<accession>A0A3D4V4U0</accession>
<keyword evidence="2" id="KW-0520">NAD</keyword>